<evidence type="ECO:0000313" key="4">
    <source>
        <dbReference type="EMBL" id="ATF63883.1"/>
    </source>
</evidence>
<sequence length="615" mass="64789">MAHMTITRLPKRIHALSLAAALGASAFVLPGASAVEAEAINVNDCLAALVNSEFNSSCPYEDLEIEVDTIEIQIQSIKDGQATIKLAPLYEGGYVGDASRVYLVMQYYDATGTLLGSDTYEPSAMQVERADDGSMLVTFEMPQMPQEGYYSMSAMDLVTSDAGYGEFMISEGSLVPHTIPVEDDSDEVMVDKKETAHQVPTIDELKTLDKLREEEQKTQQAADQKGSRDKVKTEAPSESAENPNLETHTQKLEQVPGGSTSSRDTQTLSATELKVAYAEVRSDKETKPVTISAARVPANAAGYDLIVVETDMSGNHKGDALSITRISSDRIVNGSFKEEIGMPGSLLKTGSVYTAYLVRADDTEYAEEVVSVRFKVSGEATGNSTSLTKDESPRQDANASLTPSANTAEATGATQGSPSAATSAVSNNAVSPRSDATQSGSGQSAASAPRSTLDAVSAMSKAKEAKAERQRQALQTLAQARTMSPRSAFEPTRTNQISAYSSGSDPASIAVAANLDALTDEEKAASSKSGNGNKGFTPVIHSEPNTRSAAVHSNTTQVYSNADRQDGVKAAVSTAAPASEEVAQHGVAFWALGGVGLALVVGAAWMAHRRGFLGG</sequence>
<feature type="region of interest" description="Disordered" evidence="1">
    <location>
        <begin position="193"/>
        <end position="267"/>
    </location>
</feature>
<feature type="compositionally biased region" description="Basic and acidic residues" evidence="1">
    <location>
        <begin position="225"/>
        <end position="235"/>
    </location>
</feature>
<keyword evidence="2" id="KW-0812">Transmembrane</keyword>
<feature type="compositionally biased region" description="Polar residues" evidence="1">
    <location>
        <begin position="492"/>
        <end position="504"/>
    </location>
</feature>
<feature type="compositionally biased region" description="Low complexity" evidence="1">
    <location>
        <begin position="417"/>
        <end position="448"/>
    </location>
</feature>
<evidence type="ECO:0000313" key="5">
    <source>
        <dbReference type="Proteomes" id="UP000218628"/>
    </source>
</evidence>
<evidence type="ECO:0000256" key="3">
    <source>
        <dbReference type="SAM" id="SignalP"/>
    </source>
</evidence>
<feature type="region of interest" description="Disordered" evidence="1">
    <location>
        <begin position="379"/>
        <end position="504"/>
    </location>
</feature>
<keyword evidence="2" id="KW-1133">Transmembrane helix</keyword>
<feature type="region of interest" description="Disordered" evidence="1">
    <location>
        <begin position="522"/>
        <end position="552"/>
    </location>
</feature>
<keyword evidence="3" id="KW-0732">Signal</keyword>
<feature type="signal peptide" evidence="3">
    <location>
        <begin position="1"/>
        <end position="26"/>
    </location>
</feature>
<dbReference type="AlphaFoldDB" id="A0A291DHJ9"/>
<evidence type="ECO:0000256" key="2">
    <source>
        <dbReference type="SAM" id="Phobius"/>
    </source>
</evidence>
<dbReference type="EMBL" id="CP023510">
    <property type="protein sequence ID" value="ATF63883.1"/>
    <property type="molecule type" value="Genomic_DNA"/>
</dbReference>
<evidence type="ECO:0000256" key="1">
    <source>
        <dbReference type="SAM" id="MobiDB-lite"/>
    </source>
</evidence>
<protein>
    <submittedName>
        <fullName evidence="4">Uncharacterized protein</fullName>
    </submittedName>
</protein>
<feature type="compositionally biased region" description="Basic and acidic residues" evidence="1">
    <location>
        <begin position="203"/>
        <end position="217"/>
    </location>
</feature>
<accession>A0A291DHJ9</accession>
<feature type="compositionally biased region" description="Polar residues" evidence="1">
    <location>
        <begin position="395"/>
        <end position="416"/>
    </location>
</feature>
<feature type="compositionally biased region" description="Basic and acidic residues" evidence="1">
    <location>
        <begin position="461"/>
        <end position="471"/>
    </location>
</feature>
<feature type="compositionally biased region" description="Polar residues" evidence="1">
    <location>
        <begin position="257"/>
        <end position="267"/>
    </location>
</feature>
<gene>
    <name evidence="4" type="ORF">CO690_09450</name>
</gene>
<keyword evidence="2" id="KW-0472">Membrane</keyword>
<reference evidence="5" key="1">
    <citation type="submission" date="2017-09" db="EMBL/GenBank/DDBJ databases">
        <title>FDA dAtabase for Regulatory Grade micrObial Sequences (FDA-ARGOS): Supporting development and validation of Infectious Disease Dx tests.</title>
        <authorList>
            <person name="Minogue T."/>
            <person name="Wolcott M."/>
            <person name="Wasieloski L."/>
            <person name="Aguilar W."/>
            <person name="Moore D."/>
            <person name="Tallon L."/>
            <person name="Sadzewicz L."/>
            <person name="Ott S."/>
            <person name="Zhao X."/>
            <person name="Nagaraj S."/>
            <person name="Vavikolanu K."/>
            <person name="Aluvathingal J."/>
            <person name="Nadendla S."/>
            <person name="Sichtig H."/>
        </authorList>
    </citation>
    <scope>NUCLEOTIDE SEQUENCE [LARGE SCALE GENOMIC DNA]</scope>
    <source>
        <strain evidence="5">FDAARGOS_369</strain>
    </source>
</reference>
<organism evidence="4 5">
    <name type="scientific">Rothia mucilaginosa</name>
    <dbReference type="NCBI Taxonomy" id="43675"/>
    <lineage>
        <taxon>Bacteria</taxon>
        <taxon>Bacillati</taxon>
        <taxon>Actinomycetota</taxon>
        <taxon>Actinomycetes</taxon>
        <taxon>Micrococcales</taxon>
        <taxon>Micrococcaceae</taxon>
        <taxon>Rothia</taxon>
    </lineage>
</organism>
<feature type="compositionally biased region" description="Low complexity" evidence="1">
    <location>
        <begin position="472"/>
        <end position="482"/>
    </location>
</feature>
<feature type="compositionally biased region" description="Polar residues" evidence="1">
    <location>
        <begin position="543"/>
        <end position="552"/>
    </location>
</feature>
<feature type="chain" id="PRO_5039320963" evidence="3">
    <location>
        <begin position="27"/>
        <end position="615"/>
    </location>
</feature>
<proteinExistence type="predicted"/>
<dbReference type="Proteomes" id="UP000218628">
    <property type="component" value="Chromosome"/>
</dbReference>
<feature type="transmembrane region" description="Helical" evidence="2">
    <location>
        <begin position="587"/>
        <end position="607"/>
    </location>
</feature>
<name>A0A291DHJ9_9MICC</name>